<dbReference type="Pfam" id="PF24016">
    <property type="entry name" value="DUF7330"/>
    <property type="match status" value="1"/>
</dbReference>
<feature type="region of interest" description="Disordered" evidence="1">
    <location>
        <begin position="331"/>
        <end position="367"/>
    </location>
</feature>
<reference evidence="3" key="1">
    <citation type="submission" date="2021-01" db="EMBL/GenBank/DDBJ databases">
        <authorList>
            <person name="Kaushik A."/>
        </authorList>
    </citation>
    <scope>NUCLEOTIDE SEQUENCE</scope>
    <source>
        <strain evidence="3">AG1-1C</strain>
    </source>
</reference>
<comment type="caution">
    <text evidence="3">The sequence shown here is derived from an EMBL/GenBank/DDBJ whole genome shotgun (WGS) entry which is preliminary data.</text>
</comment>
<feature type="compositionally biased region" description="Basic and acidic residues" evidence="1">
    <location>
        <begin position="122"/>
        <end position="134"/>
    </location>
</feature>
<sequence length="420" mass="45675">MIIPDSEKSPSSAHTSSPRSQTSFGPIDAPPSPPPYSATIASGDGLYQDESHSPQPAGFRTTSSTRPNLSPRCNYLIDRKTFSSVNGTWHIDTALEIPEHLLPPIIEFDGHWNREIQQARKARAKELRRHERPSNSRRNSFPPLVETRPNLMLGATNGAISGDIHVVSSDQLMRQATLVAEGCNGSINLRIHAPPGQLLRIFASSTNGSINIKIPPSFEGAVIVSTSLGSVMISESIKARFMTFSSTSNTSRGFIGDWKAQRFGTTTNPTDSPPIPGPRDPFATWTGPLIDISSTNGSVSLSYEGEDVTTAYAGQFTRSMKGLMNRWFGGVGQNGGVGSDRPPTPHPPNFHPPPPPVPPSSPPSPSYSTYVPLTTSIHVQSTSARRLVHIPKKPSEQRWDGWPWLGLIPGCVFFKVVFIW</sequence>
<feature type="region of interest" description="Disordered" evidence="1">
    <location>
        <begin position="1"/>
        <end position="70"/>
    </location>
</feature>
<protein>
    <recommendedName>
        <fullName evidence="2">DUF7330 domain-containing protein</fullName>
    </recommendedName>
</protein>
<feature type="domain" description="DUF7330" evidence="2">
    <location>
        <begin position="146"/>
        <end position="306"/>
    </location>
</feature>
<dbReference type="AlphaFoldDB" id="A0A8H3BU40"/>
<dbReference type="EMBL" id="CAJMWS010000791">
    <property type="protein sequence ID" value="CAE6463665.1"/>
    <property type="molecule type" value="Genomic_DNA"/>
</dbReference>
<proteinExistence type="predicted"/>
<evidence type="ECO:0000313" key="3">
    <source>
        <dbReference type="EMBL" id="CAE6463665.1"/>
    </source>
</evidence>
<gene>
    <name evidence="3" type="ORF">RDB_LOCUS163355</name>
</gene>
<feature type="compositionally biased region" description="Low complexity" evidence="1">
    <location>
        <begin position="9"/>
        <end position="27"/>
    </location>
</feature>
<name>A0A8H3BU40_9AGAM</name>
<organism evidence="3 4">
    <name type="scientific">Rhizoctonia solani</name>
    <dbReference type="NCBI Taxonomy" id="456999"/>
    <lineage>
        <taxon>Eukaryota</taxon>
        <taxon>Fungi</taxon>
        <taxon>Dikarya</taxon>
        <taxon>Basidiomycota</taxon>
        <taxon>Agaricomycotina</taxon>
        <taxon>Agaricomycetes</taxon>
        <taxon>Cantharellales</taxon>
        <taxon>Ceratobasidiaceae</taxon>
        <taxon>Rhizoctonia</taxon>
    </lineage>
</organism>
<feature type="compositionally biased region" description="Pro residues" evidence="1">
    <location>
        <begin position="342"/>
        <end position="365"/>
    </location>
</feature>
<evidence type="ECO:0000259" key="2">
    <source>
        <dbReference type="Pfam" id="PF24016"/>
    </source>
</evidence>
<dbReference type="Proteomes" id="UP000663846">
    <property type="component" value="Unassembled WGS sequence"/>
</dbReference>
<dbReference type="InterPro" id="IPR055754">
    <property type="entry name" value="DUF7330"/>
</dbReference>
<accession>A0A8H3BU40</accession>
<evidence type="ECO:0000256" key="1">
    <source>
        <dbReference type="SAM" id="MobiDB-lite"/>
    </source>
</evidence>
<feature type="region of interest" description="Disordered" evidence="1">
    <location>
        <begin position="122"/>
        <end position="146"/>
    </location>
</feature>
<evidence type="ECO:0000313" key="4">
    <source>
        <dbReference type="Proteomes" id="UP000663846"/>
    </source>
</evidence>